<protein>
    <submittedName>
        <fullName evidence="3">Proteasome accessory factor C</fullName>
    </submittedName>
</protein>
<evidence type="ECO:0000259" key="1">
    <source>
        <dbReference type="Pfam" id="PF13280"/>
    </source>
</evidence>
<name>A0A839ECY6_9MICO</name>
<evidence type="ECO:0000259" key="2">
    <source>
        <dbReference type="Pfam" id="PF19187"/>
    </source>
</evidence>
<dbReference type="RefSeq" id="WP_182489996.1">
    <property type="nucleotide sequence ID" value="NZ_BAAAOV010000005.1"/>
</dbReference>
<dbReference type="InterPro" id="IPR051534">
    <property type="entry name" value="CBASS_pafABC_assoc_protein"/>
</dbReference>
<evidence type="ECO:0000313" key="4">
    <source>
        <dbReference type="Proteomes" id="UP000585905"/>
    </source>
</evidence>
<comment type="caution">
    <text evidence="3">The sequence shown here is derived from an EMBL/GenBank/DDBJ whole genome shotgun (WGS) entry which is preliminary data.</text>
</comment>
<dbReference type="InterPro" id="IPR028349">
    <property type="entry name" value="PafC-like"/>
</dbReference>
<feature type="domain" description="WYL" evidence="1">
    <location>
        <begin position="154"/>
        <end position="218"/>
    </location>
</feature>
<proteinExistence type="predicted"/>
<dbReference type="Pfam" id="PF19187">
    <property type="entry name" value="HTH_PafC"/>
    <property type="match status" value="1"/>
</dbReference>
<keyword evidence="4" id="KW-1185">Reference proteome</keyword>
<dbReference type="AlphaFoldDB" id="A0A839ECY6"/>
<sequence length="330" mass="35550">MAERRPPQRAGDKLALLLGLVPYLIDEVRVSVTDAAAQFDVTPDQMRALVGYLTGTGDPGPDGLYLPQGLFDIDWDDFEERDIIRFRSAPLDQRPRLSSREAAALLAGLQAVSAMPGFSERADVERLMTKLARGASGEVAPVSVQSRSSDALRETVAAAVTAGDRLRIDYVTTRGDREERDVDPIRLESVDDVWYLRGWCLTRDAERTFRLDRMASAEAIGPAESHAPSTTDAGELFRSDADDLLVTVELPASALPLLSDYLGADDSVEYAGNRAIARIPLAHEGVIGRLAARIAGVGAITAPPEARRAAAAWARAALGEPVDEADTRSS</sequence>
<dbReference type="PROSITE" id="PS52050">
    <property type="entry name" value="WYL"/>
    <property type="match status" value="1"/>
</dbReference>
<organism evidence="3 4">
    <name type="scientific">Microcella alkalica</name>
    <dbReference type="NCBI Taxonomy" id="355930"/>
    <lineage>
        <taxon>Bacteria</taxon>
        <taxon>Bacillati</taxon>
        <taxon>Actinomycetota</taxon>
        <taxon>Actinomycetes</taxon>
        <taxon>Micrococcales</taxon>
        <taxon>Microbacteriaceae</taxon>
        <taxon>Microcella</taxon>
    </lineage>
</organism>
<keyword evidence="3" id="KW-0647">Proteasome</keyword>
<dbReference type="GO" id="GO:0000502">
    <property type="term" value="C:proteasome complex"/>
    <property type="evidence" value="ECO:0007669"/>
    <property type="project" value="UniProtKB-KW"/>
</dbReference>
<dbReference type="InterPro" id="IPR026881">
    <property type="entry name" value="WYL_dom"/>
</dbReference>
<dbReference type="EMBL" id="JACGWX010000001">
    <property type="protein sequence ID" value="MBA8847195.1"/>
    <property type="molecule type" value="Genomic_DNA"/>
</dbReference>
<evidence type="ECO:0000313" key="3">
    <source>
        <dbReference type="EMBL" id="MBA8847195.1"/>
    </source>
</evidence>
<reference evidence="3 4" key="1">
    <citation type="submission" date="2020-07" db="EMBL/GenBank/DDBJ databases">
        <title>Sequencing the genomes of 1000 actinobacteria strains.</title>
        <authorList>
            <person name="Klenk H.-P."/>
        </authorList>
    </citation>
    <scope>NUCLEOTIDE SEQUENCE [LARGE SCALE GENOMIC DNA]</scope>
    <source>
        <strain evidence="3 4">DSM 19663</strain>
    </source>
</reference>
<dbReference type="Proteomes" id="UP000585905">
    <property type="component" value="Unassembled WGS sequence"/>
</dbReference>
<gene>
    <name evidence="3" type="ORF">FHX53_000759</name>
</gene>
<dbReference type="InterPro" id="IPR043839">
    <property type="entry name" value="PafC_HTH"/>
</dbReference>
<dbReference type="PIRSF" id="PIRSF016838">
    <property type="entry name" value="PafC"/>
    <property type="match status" value="1"/>
</dbReference>
<accession>A0A839ECY6</accession>
<dbReference type="PANTHER" id="PTHR34580">
    <property type="match status" value="1"/>
</dbReference>
<dbReference type="PANTHER" id="PTHR34580:SF1">
    <property type="entry name" value="PROTEIN PAFC"/>
    <property type="match status" value="1"/>
</dbReference>
<dbReference type="Pfam" id="PF13280">
    <property type="entry name" value="WYL"/>
    <property type="match status" value="1"/>
</dbReference>
<feature type="domain" description="PafC HTH" evidence="2">
    <location>
        <begin position="12"/>
        <end position="132"/>
    </location>
</feature>